<reference evidence="7" key="1">
    <citation type="submission" date="2009-10" db="EMBL/GenBank/DDBJ databases">
        <title>The complete chromosome of Gordonia bronchialis DSM 43247.</title>
        <authorList>
            <consortium name="US DOE Joint Genome Institute (JGI-PGF)"/>
            <person name="Lucas S."/>
            <person name="Copeland A."/>
            <person name="Lapidus A."/>
            <person name="Glavina del Rio T."/>
            <person name="Dalin E."/>
            <person name="Tice H."/>
            <person name="Bruce D."/>
            <person name="Goodwin L."/>
            <person name="Pitluck S."/>
            <person name="Kyrpides N."/>
            <person name="Mavromatis K."/>
            <person name="Ivanova N."/>
            <person name="Ovchinnikova G."/>
            <person name="Saunders E."/>
            <person name="Brettin T."/>
            <person name="Detter J.C."/>
            <person name="Han C."/>
            <person name="Larimer F."/>
            <person name="Land M."/>
            <person name="Hauser L."/>
            <person name="Markowitz V."/>
            <person name="Cheng J.-F."/>
            <person name="Hugenholtz P."/>
            <person name="Woyke T."/>
            <person name="Wu D."/>
            <person name="Jando M."/>
            <person name="Schneider S."/>
            <person name="Goeker M."/>
            <person name="Klenk H.-P."/>
            <person name="Eisen J.A."/>
        </authorList>
    </citation>
    <scope>NUCLEOTIDE SEQUENCE [LARGE SCALE GENOMIC DNA]</scope>
    <source>
        <strain evidence="7">ATCC 25592 / DSM 43247 / BCRC 13721 / JCM 3198 / KCTC 3076 / NBRC 16047 / NCTC 10667</strain>
    </source>
</reference>
<comment type="subcellular location">
    <subcellularLocation>
        <location evidence="1">Endomembrane system</location>
        <topology evidence="1">Multi-pass membrane protein</topology>
    </subcellularLocation>
</comment>
<proteinExistence type="predicted"/>
<dbReference type="OrthoDB" id="4773939at2"/>
<feature type="transmembrane region" description="Helical" evidence="5">
    <location>
        <begin position="137"/>
        <end position="157"/>
    </location>
</feature>
<dbReference type="Pfam" id="PF01988">
    <property type="entry name" value="VIT1"/>
    <property type="match status" value="1"/>
</dbReference>
<dbReference type="AlphaFoldDB" id="D0L554"/>
<keyword evidence="4 5" id="KW-0472">Membrane</keyword>
<dbReference type="RefSeq" id="WP_012835813.1">
    <property type="nucleotide sequence ID" value="NC_013441.1"/>
</dbReference>
<name>D0L554_GORB4</name>
<evidence type="ECO:0000256" key="1">
    <source>
        <dbReference type="ARBA" id="ARBA00004127"/>
    </source>
</evidence>
<feature type="transmembrane region" description="Helical" evidence="5">
    <location>
        <begin position="164"/>
        <end position="182"/>
    </location>
</feature>
<dbReference type="STRING" id="526226.Gbro_4153"/>
<dbReference type="Proteomes" id="UP000001219">
    <property type="component" value="Chromosome"/>
</dbReference>
<evidence type="ECO:0000313" key="6">
    <source>
        <dbReference type="EMBL" id="ACY23312.1"/>
    </source>
</evidence>
<reference evidence="6 7" key="2">
    <citation type="journal article" date="2010" name="Stand. Genomic Sci.">
        <title>Complete genome sequence of Gordonia bronchialis type strain (3410).</title>
        <authorList>
            <person name="Ivanova N."/>
            <person name="Sikorski J."/>
            <person name="Jando M."/>
            <person name="Lapidus A."/>
            <person name="Nolan M."/>
            <person name="Lucas S."/>
            <person name="Del Rio T.G."/>
            <person name="Tice H."/>
            <person name="Copeland A."/>
            <person name="Cheng J.F."/>
            <person name="Chen F."/>
            <person name="Bruce D."/>
            <person name="Goodwin L."/>
            <person name="Pitluck S."/>
            <person name="Mavromatis K."/>
            <person name="Ovchinnikova G."/>
            <person name="Pati A."/>
            <person name="Chen A."/>
            <person name="Palaniappan K."/>
            <person name="Land M."/>
            <person name="Hauser L."/>
            <person name="Chang Y.J."/>
            <person name="Jeffries C.D."/>
            <person name="Chain P."/>
            <person name="Saunders E."/>
            <person name="Han C."/>
            <person name="Detter J.C."/>
            <person name="Brettin T."/>
            <person name="Rohde M."/>
            <person name="Goker M."/>
            <person name="Bristow J."/>
            <person name="Eisen J.A."/>
            <person name="Markowitz V."/>
            <person name="Hugenholtz P."/>
            <person name="Klenk H.P."/>
            <person name="Kyrpides N.C."/>
        </authorList>
    </citation>
    <scope>NUCLEOTIDE SEQUENCE [LARGE SCALE GENOMIC DNA]</scope>
    <source>
        <strain evidence="7">ATCC 25592 / DSM 43247 / BCRC 13721 / JCM 3198 / KCTC 3076 / NBRC 16047 / NCTC 10667</strain>
    </source>
</reference>
<dbReference type="GO" id="GO:0030026">
    <property type="term" value="P:intracellular manganese ion homeostasis"/>
    <property type="evidence" value="ECO:0007669"/>
    <property type="project" value="InterPro"/>
</dbReference>
<organism evidence="6 7">
    <name type="scientific">Gordonia bronchialis (strain ATCC 25592 / DSM 43247 / BCRC 13721 / JCM 3198 / KCTC 3076 / NBRC 16047 / NCTC 10667)</name>
    <name type="common">Rhodococcus bronchialis</name>
    <dbReference type="NCBI Taxonomy" id="526226"/>
    <lineage>
        <taxon>Bacteria</taxon>
        <taxon>Bacillati</taxon>
        <taxon>Actinomycetota</taxon>
        <taxon>Actinomycetes</taxon>
        <taxon>Mycobacteriales</taxon>
        <taxon>Gordoniaceae</taxon>
        <taxon>Gordonia</taxon>
    </lineage>
</organism>
<evidence type="ECO:0008006" key="8">
    <source>
        <dbReference type="Google" id="ProtNLM"/>
    </source>
</evidence>
<keyword evidence="3 5" id="KW-1133">Transmembrane helix</keyword>
<dbReference type="EMBL" id="CP001802">
    <property type="protein sequence ID" value="ACY23312.1"/>
    <property type="molecule type" value="Genomic_DNA"/>
</dbReference>
<gene>
    <name evidence="6" type="ordered locus">Gbro_4153</name>
</gene>
<evidence type="ECO:0000256" key="3">
    <source>
        <dbReference type="ARBA" id="ARBA00022989"/>
    </source>
</evidence>
<dbReference type="HOGENOM" id="CLU_038957_3_2_11"/>
<feature type="transmembrane region" description="Helical" evidence="5">
    <location>
        <begin position="109"/>
        <end position="131"/>
    </location>
</feature>
<dbReference type="KEGG" id="gbr:Gbro_4153"/>
<accession>D0L554</accession>
<evidence type="ECO:0000256" key="2">
    <source>
        <dbReference type="ARBA" id="ARBA00022692"/>
    </source>
</evidence>
<dbReference type="GO" id="GO:0005384">
    <property type="term" value="F:manganese ion transmembrane transporter activity"/>
    <property type="evidence" value="ECO:0007669"/>
    <property type="project" value="InterPro"/>
</dbReference>
<dbReference type="InterPro" id="IPR008217">
    <property type="entry name" value="Ccc1_fam"/>
</dbReference>
<dbReference type="eggNOG" id="COG1814">
    <property type="taxonomic scope" value="Bacteria"/>
</dbReference>
<dbReference type="GO" id="GO:0012505">
    <property type="term" value="C:endomembrane system"/>
    <property type="evidence" value="ECO:0007669"/>
    <property type="project" value="UniProtKB-SubCell"/>
</dbReference>
<keyword evidence="7" id="KW-1185">Reference proteome</keyword>
<protein>
    <recommendedName>
        <fullName evidence="8">Integral membrane protein</fullName>
    </recommendedName>
</protein>
<keyword evidence="2 5" id="KW-0812">Transmembrane</keyword>
<sequence length="187" mass="20173">MSAATSYMVISVSTLVGAMSVFGAKLGESFADREAQQATVDYERSRIERTPEEEIAELADWFEAKGVTPQTARAVAEELSEADALSAQLEIEYGIRDLTTPSDAWQDGLWAGLAFVLGALVPLLIAVLVPINWRSEWTILAATLALILTSVVLSVLGRSRIWMTIARSVIVGLGTLGVSYALGDWLL</sequence>
<evidence type="ECO:0000256" key="5">
    <source>
        <dbReference type="SAM" id="Phobius"/>
    </source>
</evidence>
<evidence type="ECO:0000313" key="7">
    <source>
        <dbReference type="Proteomes" id="UP000001219"/>
    </source>
</evidence>
<evidence type="ECO:0000256" key="4">
    <source>
        <dbReference type="ARBA" id="ARBA00023136"/>
    </source>
</evidence>